<feature type="region of interest" description="Disordered" evidence="1">
    <location>
        <begin position="342"/>
        <end position="367"/>
    </location>
</feature>
<dbReference type="AlphaFoldDB" id="A0A8H6AM89"/>
<name>A0A8H6AM89_9HELO</name>
<feature type="region of interest" description="Disordered" evidence="1">
    <location>
        <begin position="404"/>
        <end position="512"/>
    </location>
</feature>
<dbReference type="GeneID" id="59264117"/>
<feature type="compositionally biased region" description="Acidic residues" evidence="1">
    <location>
        <begin position="343"/>
        <end position="356"/>
    </location>
</feature>
<feature type="compositionally biased region" description="Acidic residues" evidence="1">
    <location>
        <begin position="576"/>
        <end position="586"/>
    </location>
</feature>
<evidence type="ECO:0000313" key="2">
    <source>
        <dbReference type="EMBL" id="KAF5869946.1"/>
    </source>
</evidence>
<feature type="compositionally biased region" description="Polar residues" evidence="1">
    <location>
        <begin position="533"/>
        <end position="552"/>
    </location>
</feature>
<feature type="region of interest" description="Disordered" evidence="1">
    <location>
        <begin position="1"/>
        <end position="84"/>
    </location>
</feature>
<reference evidence="2 3" key="1">
    <citation type="journal article" date="2020" name="Phytopathology">
        <title>A high-quality genome resource of Botrytis fragariae, a new and rapidly spreading fungal pathogen causing strawberry gray mold in the U.S.A.</title>
        <authorList>
            <person name="Wu Y."/>
            <person name="Saski C.A."/>
            <person name="Schnabel G."/>
            <person name="Xiao S."/>
            <person name="Hu M."/>
        </authorList>
    </citation>
    <scope>NUCLEOTIDE SEQUENCE [LARGE SCALE GENOMIC DNA]</scope>
    <source>
        <strain evidence="2 3">BVB16</strain>
    </source>
</reference>
<evidence type="ECO:0000313" key="3">
    <source>
        <dbReference type="Proteomes" id="UP000531561"/>
    </source>
</evidence>
<sequence>MANPETPRQNPRIPFEQKDISEPSFPTSPTPRPRPLNTNPSFTLHNPPPQPSSSSSSTQSLPSSRSYSSAPNSPTPPSNLTSKMRNLWNTSHSKSFLSNLNMGLATNFPLKNLNLHSKKSVSVARADEGVGNGTGSGRDEYRDHIIHADHTNYFNHSNQTNDISAATPIPKLSSPNGKPAKPLAYRAVGDIDTNPLFGPSTQHAEYLISRVEGQFMGPDTPPMGSPFGEVLGGGLLFGLGSGSGRYGDERIKGAYENENEGVEDLRGTGDRNQGGVKSRSGRGREKMIPKKQNQKTWKSIHQSCKEMLDSMHLSKCDSEVTKATGQENGNRLVGAEDYMGIVNDEDDDEGDETENDNTEKYDRFDVFTDAHSGPSCGKYWEKDQHHHRLIHTESQDSMVEIYTSSPISTSPSSFSSSFSRFASRRKQGQQKTQVQMQNLLGKPQPQEKSSTEIAPVFSSNSSLEKRSAIAANSNPDNRHDSSDKDTNLESQNQANRETDIEDTLDEFILTPRKPLQESDFAYMHMRPKPRTNPDATTGNPLSTMSENGNANGNIYRYRYPNDREDDDNEDARSSLDMEDSLYDDDEKPTPKFKLRMPRAEAEYPDFATMMDRDRDTNTDTYPSTPTLQTQIQTAYSWSQKYEFDADAALEASLPSLTRLQYEYQLQCLSGSQGSILS</sequence>
<feature type="region of interest" description="Disordered" evidence="1">
    <location>
        <begin position="525"/>
        <end position="591"/>
    </location>
</feature>
<dbReference type="OrthoDB" id="3556878at2759"/>
<feature type="region of interest" description="Disordered" evidence="1">
    <location>
        <begin position="262"/>
        <end position="297"/>
    </location>
</feature>
<evidence type="ECO:0000256" key="1">
    <source>
        <dbReference type="SAM" id="MobiDB-lite"/>
    </source>
</evidence>
<gene>
    <name evidence="2" type="ORF">Bfra_010091</name>
</gene>
<dbReference type="EMBL" id="JABFCT010000015">
    <property type="protein sequence ID" value="KAF5869946.1"/>
    <property type="molecule type" value="Genomic_DNA"/>
</dbReference>
<feature type="compositionally biased region" description="Basic and acidic residues" evidence="1">
    <location>
        <begin position="476"/>
        <end position="487"/>
    </location>
</feature>
<feature type="compositionally biased region" description="Low complexity" evidence="1">
    <location>
        <begin position="404"/>
        <end position="421"/>
    </location>
</feature>
<protein>
    <submittedName>
        <fullName evidence="2">Uncharacterized protein</fullName>
    </submittedName>
</protein>
<organism evidence="2 3">
    <name type="scientific">Botrytis fragariae</name>
    <dbReference type="NCBI Taxonomy" id="1964551"/>
    <lineage>
        <taxon>Eukaryota</taxon>
        <taxon>Fungi</taxon>
        <taxon>Dikarya</taxon>
        <taxon>Ascomycota</taxon>
        <taxon>Pezizomycotina</taxon>
        <taxon>Leotiomycetes</taxon>
        <taxon>Helotiales</taxon>
        <taxon>Sclerotiniaceae</taxon>
        <taxon>Botrytis</taxon>
    </lineage>
</organism>
<proteinExistence type="predicted"/>
<keyword evidence="3" id="KW-1185">Reference proteome</keyword>
<dbReference type="RefSeq" id="XP_037188893.1">
    <property type="nucleotide sequence ID" value="XM_037340425.1"/>
</dbReference>
<accession>A0A8H6AM89</accession>
<comment type="caution">
    <text evidence="2">The sequence shown here is derived from an EMBL/GenBank/DDBJ whole genome shotgun (WGS) entry which is preliminary data.</text>
</comment>
<feature type="compositionally biased region" description="Basic and acidic residues" evidence="1">
    <location>
        <begin position="357"/>
        <end position="367"/>
    </location>
</feature>
<feature type="compositionally biased region" description="Low complexity" evidence="1">
    <location>
        <begin position="52"/>
        <end position="82"/>
    </location>
</feature>
<dbReference type="Proteomes" id="UP000531561">
    <property type="component" value="Unassembled WGS sequence"/>
</dbReference>
<feature type="compositionally biased region" description="Polar residues" evidence="1">
    <location>
        <begin position="446"/>
        <end position="462"/>
    </location>
</feature>